<dbReference type="AlphaFoldDB" id="A0A948WXV6"/>
<feature type="transmembrane region" description="Helical" evidence="6">
    <location>
        <begin position="225"/>
        <end position="248"/>
    </location>
</feature>
<reference evidence="7" key="2">
    <citation type="submission" date="2021-04" db="EMBL/GenBank/DDBJ databases">
        <authorList>
            <person name="Gilroy R."/>
        </authorList>
    </citation>
    <scope>NUCLEOTIDE SEQUENCE</scope>
    <source>
        <strain evidence="7">G4-2901</strain>
    </source>
</reference>
<evidence type="ECO:0000313" key="7">
    <source>
        <dbReference type="EMBL" id="MBU3839205.1"/>
    </source>
</evidence>
<dbReference type="Proteomes" id="UP000783796">
    <property type="component" value="Unassembled WGS sequence"/>
</dbReference>
<evidence type="ECO:0000256" key="5">
    <source>
        <dbReference type="ARBA" id="ARBA00023136"/>
    </source>
</evidence>
<sequence length="337" mass="37964">MERSESKKLLNKIWQIFLPLILGAAILVWTYKGFDFERVYSVLSDGVNYWWMLFSLVFGVLGHLFRGWRWNLSLAPLGEHPKLSNSVYAIFVSYAANLVIPRVGEVSRCGILAKYDGVSFSKSLGTVVTERIIDSLCVVVITCFTLLLQSGVFAKFIKETGTDSSFVFHLFTSTNFYITVICIIALVVLAFFMFSKLSIFVRVKGILNDIWMGCMSLRRVENMSLFIFYTLGIWLCYFLQFYVTFFSFDFSSDLGLMAGLVMFVVGSIAVIVPTPNGAGPWHFAIITMMMMYGVSKDDAGIFALLVHGIQTFLLILLGIYGLVALPLTNKQYKTKNS</sequence>
<dbReference type="PANTHER" id="PTHR39087:SF2">
    <property type="entry name" value="UPF0104 MEMBRANE PROTEIN MJ1595"/>
    <property type="match status" value="1"/>
</dbReference>
<evidence type="ECO:0000313" key="8">
    <source>
        <dbReference type="Proteomes" id="UP000783796"/>
    </source>
</evidence>
<dbReference type="GO" id="GO:0005886">
    <property type="term" value="C:plasma membrane"/>
    <property type="evidence" value="ECO:0007669"/>
    <property type="project" value="UniProtKB-SubCell"/>
</dbReference>
<name>A0A948WXV6_9BACT</name>
<comment type="caution">
    <text evidence="7">The sequence shown here is derived from an EMBL/GenBank/DDBJ whole genome shotgun (WGS) entry which is preliminary data.</text>
</comment>
<keyword evidence="4 6" id="KW-1133">Transmembrane helix</keyword>
<dbReference type="PANTHER" id="PTHR39087">
    <property type="entry name" value="UPF0104 MEMBRANE PROTEIN MJ1595"/>
    <property type="match status" value="1"/>
</dbReference>
<keyword evidence="5 6" id="KW-0472">Membrane</keyword>
<accession>A0A948WXV6</accession>
<feature type="transmembrane region" description="Helical" evidence="6">
    <location>
        <begin position="49"/>
        <end position="65"/>
    </location>
</feature>
<dbReference type="InterPro" id="IPR022791">
    <property type="entry name" value="L-PG_synthase/AglD"/>
</dbReference>
<evidence type="ECO:0000256" key="2">
    <source>
        <dbReference type="ARBA" id="ARBA00022475"/>
    </source>
</evidence>
<reference evidence="7" key="1">
    <citation type="journal article" date="2021" name="PeerJ">
        <title>Extensive microbial diversity within the chicken gut microbiome revealed by metagenomics and culture.</title>
        <authorList>
            <person name="Gilroy R."/>
            <person name="Ravi A."/>
            <person name="Getino M."/>
            <person name="Pursley I."/>
            <person name="Horton D.L."/>
            <person name="Alikhan N.F."/>
            <person name="Baker D."/>
            <person name="Gharbi K."/>
            <person name="Hall N."/>
            <person name="Watson M."/>
            <person name="Adriaenssens E.M."/>
            <person name="Foster-Nyarko E."/>
            <person name="Jarju S."/>
            <person name="Secka A."/>
            <person name="Antonio M."/>
            <person name="Oren A."/>
            <person name="Chaudhuri R.R."/>
            <person name="La Ragione R."/>
            <person name="Hildebrand F."/>
            <person name="Pallen M.J."/>
        </authorList>
    </citation>
    <scope>NUCLEOTIDE SEQUENCE</scope>
    <source>
        <strain evidence="7">G4-2901</strain>
    </source>
</reference>
<feature type="transmembrane region" description="Helical" evidence="6">
    <location>
        <begin position="174"/>
        <end position="194"/>
    </location>
</feature>
<organism evidence="7 8">
    <name type="scientific">Candidatus Phocaeicola faecigallinarum</name>
    <dbReference type="NCBI Taxonomy" id="2838732"/>
    <lineage>
        <taxon>Bacteria</taxon>
        <taxon>Pseudomonadati</taxon>
        <taxon>Bacteroidota</taxon>
        <taxon>Bacteroidia</taxon>
        <taxon>Bacteroidales</taxon>
        <taxon>Bacteroidaceae</taxon>
        <taxon>Phocaeicola</taxon>
    </lineage>
</organism>
<feature type="transmembrane region" description="Helical" evidence="6">
    <location>
        <begin position="301"/>
        <end position="325"/>
    </location>
</feature>
<evidence type="ECO:0000256" key="1">
    <source>
        <dbReference type="ARBA" id="ARBA00004651"/>
    </source>
</evidence>
<feature type="transmembrane region" description="Helical" evidence="6">
    <location>
        <begin position="12"/>
        <end position="29"/>
    </location>
</feature>
<keyword evidence="2" id="KW-1003">Cell membrane</keyword>
<evidence type="ECO:0000256" key="4">
    <source>
        <dbReference type="ARBA" id="ARBA00022989"/>
    </source>
</evidence>
<evidence type="ECO:0000256" key="3">
    <source>
        <dbReference type="ARBA" id="ARBA00022692"/>
    </source>
</evidence>
<keyword evidence="3 6" id="KW-0812">Transmembrane</keyword>
<evidence type="ECO:0000256" key="6">
    <source>
        <dbReference type="SAM" id="Phobius"/>
    </source>
</evidence>
<proteinExistence type="predicted"/>
<feature type="transmembrane region" description="Helical" evidence="6">
    <location>
        <begin position="132"/>
        <end position="154"/>
    </location>
</feature>
<gene>
    <name evidence="7" type="ORF">H9777_13035</name>
</gene>
<dbReference type="NCBIfam" id="TIGR00374">
    <property type="entry name" value="flippase-like domain"/>
    <property type="match status" value="1"/>
</dbReference>
<dbReference type="Pfam" id="PF03706">
    <property type="entry name" value="LPG_synthase_TM"/>
    <property type="match status" value="1"/>
</dbReference>
<dbReference type="EMBL" id="JAHLFW010000109">
    <property type="protein sequence ID" value="MBU3839205.1"/>
    <property type="molecule type" value="Genomic_DNA"/>
</dbReference>
<comment type="subcellular location">
    <subcellularLocation>
        <location evidence="1">Cell membrane</location>
        <topology evidence="1">Multi-pass membrane protein</topology>
    </subcellularLocation>
</comment>
<protein>
    <submittedName>
        <fullName evidence="7">Flippase-like domain-containing protein</fullName>
    </submittedName>
</protein>
<feature type="transmembrane region" description="Helical" evidence="6">
    <location>
        <begin position="254"/>
        <end position="272"/>
    </location>
</feature>